<dbReference type="PANTHER" id="PTHR42060:SF1">
    <property type="entry name" value="NHL REPEAT-CONTAINING PROTEIN"/>
    <property type="match status" value="1"/>
</dbReference>
<dbReference type="AlphaFoldDB" id="Q0CMG4"/>
<name>Q0CMG4_ASPTN</name>
<dbReference type="Proteomes" id="UP000007963">
    <property type="component" value="Unassembled WGS sequence"/>
</dbReference>
<evidence type="ECO:0000313" key="2">
    <source>
        <dbReference type="Proteomes" id="UP000007963"/>
    </source>
</evidence>
<dbReference type="Gene3D" id="2.120.10.30">
    <property type="entry name" value="TolB, C-terminal domain"/>
    <property type="match status" value="1"/>
</dbReference>
<dbReference type="PANTHER" id="PTHR42060">
    <property type="entry name" value="NHL REPEAT-CONTAINING PROTEIN-RELATED"/>
    <property type="match status" value="1"/>
</dbReference>
<dbReference type="GeneID" id="4321157"/>
<protein>
    <recommendedName>
        <fullName evidence="3">SMP-30/Gluconolactonase/LRE-like region domain-containing protein</fullName>
    </recommendedName>
</protein>
<dbReference type="InterPro" id="IPR011042">
    <property type="entry name" value="6-blade_b-propeller_TolB-like"/>
</dbReference>
<sequence>MTPAGEKGAQFTWREASSIAMNGIYRRVPCNWASASSEGDGIPEIHLGSTIPDLHLVTQAFSTGQNYYIKMYLKAFVALLAFGGQACVARNAPYLTPTTNRTTASTSTVFQLDKNNTWFENLVVRPNGSLLATRLDVPDLWSISPGSNNSAGSGRPLYTFPNASSLVGIAQVDIDTYIVVAGNVSLSTFTAAPSSFAIWTIDLTDSDAPVARRITHMPEADFLDGITRFNKDIFLIADTAKGEIWRLNITNGDYSTDISKSVLLPASSASNKIGVNGLKVRKGYVYFTSTTKAIYGRIPVNKDAIQVGPVEIITSGFTLDDFYLAQDGRAYLATNSENRLFEVSPLGEVLLVAGGLNELTVAGLTAVASSQDGKTLYVTTNGGMSSPVSCALVEPAKIVAVRIE</sequence>
<proteinExistence type="predicted"/>
<dbReference type="SUPFAM" id="SSF63829">
    <property type="entry name" value="Calcium-dependent phosphotriesterase"/>
    <property type="match status" value="1"/>
</dbReference>
<gene>
    <name evidence="1" type="ORF">ATEG_05120</name>
</gene>
<dbReference type="HOGENOM" id="CLU_052989_0_1_1"/>
<dbReference type="eggNOG" id="ENOG502S00D">
    <property type="taxonomic scope" value="Eukaryota"/>
</dbReference>
<evidence type="ECO:0008006" key="3">
    <source>
        <dbReference type="Google" id="ProtNLM"/>
    </source>
</evidence>
<dbReference type="STRING" id="341663.Q0CMG4"/>
<dbReference type="EMBL" id="CH476600">
    <property type="protein sequence ID" value="EAU34189.1"/>
    <property type="molecule type" value="Genomic_DNA"/>
</dbReference>
<organism evidence="1 2">
    <name type="scientific">Aspergillus terreus (strain NIH 2624 / FGSC A1156)</name>
    <dbReference type="NCBI Taxonomy" id="341663"/>
    <lineage>
        <taxon>Eukaryota</taxon>
        <taxon>Fungi</taxon>
        <taxon>Dikarya</taxon>
        <taxon>Ascomycota</taxon>
        <taxon>Pezizomycotina</taxon>
        <taxon>Eurotiomycetes</taxon>
        <taxon>Eurotiomycetidae</taxon>
        <taxon>Eurotiales</taxon>
        <taxon>Aspergillaceae</taxon>
        <taxon>Aspergillus</taxon>
        <taxon>Aspergillus subgen. Circumdati</taxon>
    </lineage>
</organism>
<dbReference type="RefSeq" id="XP_001214298.1">
    <property type="nucleotide sequence ID" value="XM_001214298.1"/>
</dbReference>
<dbReference type="VEuPathDB" id="FungiDB:ATEG_05120"/>
<dbReference type="OrthoDB" id="9977941at2759"/>
<reference evidence="2" key="1">
    <citation type="submission" date="2005-09" db="EMBL/GenBank/DDBJ databases">
        <title>Annotation of the Aspergillus terreus NIH2624 genome.</title>
        <authorList>
            <person name="Birren B.W."/>
            <person name="Lander E.S."/>
            <person name="Galagan J.E."/>
            <person name="Nusbaum C."/>
            <person name="Devon K."/>
            <person name="Henn M."/>
            <person name="Ma L.-J."/>
            <person name="Jaffe D.B."/>
            <person name="Butler J."/>
            <person name="Alvarez P."/>
            <person name="Gnerre S."/>
            <person name="Grabherr M."/>
            <person name="Kleber M."/>
            <person name="Mauceli E.W."/>
            <person name="Brockman W."/>
            <person name="Rounsley S."/>
            <person name="Young S.K."/>
            <person name="LaButti K."/>
            <person name="Pushparaj V."/>
            <person name="DeCaprio D."/>
            <person name="Crawford M."/>
            <person name="Koehrsen M."/>
            <person name="Engels R."/>
            <person name="Montgomery P."/>
            <person name="Pearson M."/>
            <person name="Howarth C."/>
            <person name="Larson L."/>
            <person name="Luoma S."/>
            <person name="White J."/>
            <person name="Alvarado L."/>
            <person name="Kodira C.D."/>
            <person name="Zeng Q."/>
            <person name="Oleary S."/>
            <person name="Yandava C."/>
            <person name="Denning D.W."/>
            <person name="Nierman W.C."/>
            <person name="Milne T."/>
            <person name="Madden K."/>
        </authorList>
    </citation>
    <scope>NUCLEOTIDE SEQUENCE [LARGE SCALE GENOMIC DNA]</scope>
    <source>
        <strain evidence="2">NIH 2624 / FGSC A1156</strain>
    </source>
</reference>
<accession>Q0CMG4</accession>
<dbReference type="OMA" id="IWRLNIT"/>
<evidence type="ECO:0000313" key="1">
    <source>
        <dbReference type="EMBL" id="EAU34189.1"/>
    </source>
</evidence>
<dbReference type="InterPro" id="IPR052998">
    <property type="entry name" value="Hetero-Diels-Alderase-like"/>
</dbReference>